<keyword evidence="1" id="KW-0472">Membrane</keyword>
<dbReference type="AlphaFoldDB" id="L9WGI0"/>
<name>L9WGI0_9EURY</name>
<dbReference type="PATRIC" id="fig|1227499.3.peg.4512"/>
<evidence type="ECO:0000313" key="4">
    <source>
        <dbReference type="Proteomes" id="UP000011602"/>
    </source>
</evidence>
<feature type="domain" description="SHOCT" evidence="2">
    <location>
        <begin position="97"/>
        <end position="122"/>
    </location>
</feature>
<protein>
    <recommendedName>
        <fullName evidence="2">SHOCT domain-containing protein</fullName>
    </recommendedName>
</protein>
<evidence type="ECO:0000259" key="2">
    <source>
        <dbReference type="Pfam" id="PF09851"/>
    </source>
</evidence>
<dbReference type="EMBL" id="AOHZ01000111">
    <property type="protein sequence ID" value="ELY48544.1"/>
    <property type="molecule type" value="Genomic_DNA"/>
</dbReference>
<keyword evidence="1" id="KW-1133">Transmembrane helix</keyword>
<dbReference type="Pfam" id="PF09851">
    <property type="entry name" value="SHOCT"/>
    <property type="match status" value="1"/>
</dbReference>
<dbReference type="eggNOG" id="arCOG03909">
    <property type="taxonomic scope" value="Archaea"/>
</dbReference>
<dbReference type="InterPro" id="IPR018649">
    <property type="entry name" value="SHOCT"/>
</dbReference>
<dbReference type="Proteomes" id="UP000011602">
    <property type="component" value="Unassembled WGS sequence"/>
</dbReference>
<evidence type="ECO:0000256" key="1">
    <source>
        <dbReference type="SAM" id="Phobius"/>
    </source>
</evidence>
<organism evidence="3 4">
    <name type="scientific">Natronolimnohabitans innermongolicus JCM 12255</name>
    <dbReference type="NCBI Taxonomy" id="1227499"/>
    <lineage>
        <taxon>Archaea</taxon>
        <taxon>Methanobacteriati</taxon>
        <taxon>Methanobacteriota</taxon>
        <taxon>Stenosarchaea group</taxon>
        <taxon>Halobacteria</taxon>
        <taxon>Halobacteriales</taxon>
        <taxon>Natrialbaceae</taxon>
        <taxon>Natronolimnohabitans</taxon>
    </lineage>
</organism>
<feature type="transmembrane region" description="Helical" evidence="1">
    <location>
        <begin position="62"/>
        <end position="83"/>
    </location>
</feature>
<keyword evidence="4" id="KW-1185">Reference proteome</keyword>
<proteinExistence type="predicted"/>
<accession>L9WGI0</accession>
<feature type="transmembrane region" description="Helical" evidence="1">
    <location>
        <begin position="20"/>
        <end position="42"/>
    </location>
</feature>
<gene>
    <name evidence="3" type="ORF">C493_21961</name>
</gene>
<reference evidence="3 4" key="1">
    <citation type="journal article" date="2014" name="PLoS Genet.">
        <title>Phylogenetically driven sequencing of extremely halophilic archaea reveals strategies for static and dynamic osmo-response.</title>
        <authorList>
            <person name="Becker E.A."/>
            <person name="Seitzer P.M."/>
            <person name="Tritt A."/>
            <person name="Larsen D."/>
            <person name="Krusor M."/>
            <person name="Yao A.I."/>
            <person name="Wu D."/>
            <person name="Madern D."/>
            <person name="Eisen J.A."/>
            <person name="Darling A.E."/>
            <person name="Facciotti M.T."/>
        </authorList>
    </citation>
    <scope>NUCLEOTIDE SEQUENCE [LARGE SCALE GENOMIC DNA]</scope>
    <source>
        <strain evidence="3 4">JCM 12255</strain>
    </source>
</reference>
<evidence type="ECO:0000313" key="3">
    <source>
        <dbReference type="EMBL" id="ELY48544.1"/>
    </source>
</evidence>
<comment type="caution">
    <text evidence="3">The sequence shown here is derived from an EMBL/GenBank/DDBJ whole genome shotgun (WGS) entry which is preliminary data.</text>
</comment>
<keyword evidence="1" id="KW-0812">Transmembrane</keyword>
<sequence>MPDSGELFRMATNTTFLRAVLLVIALVVLVPLVMMAVAWPTMGMWGGGHAWNDSTWTGHGGTGMWLLSWLPLLLLLAVGYLVYRAAVHSTRSEDDPALEELRLAYARGDLSDEEFEQRRERLQREE</sequence>